<gene>
    <name evidence="6" type="primary">LOC120265949</name>
</gene>
<keyword evidence="3" id="KW-1133">Transmembrane helix</keyword>
<organism evidence="5 6">
    <name type="scientific">Dioscorea cayennensis subsp. rotundata</name>
    <name type="common">White Guinea yam</name>
    <name type="synonym">Dioscorea rotundata</name>
    <dbReference type="NCBI Taxonomy" id="55577"/>
    <lineage>
        <taxon>Eukaryota</taxon>
        <taxon>Viridiplantae</taxon>
        <taxon>Streptophyta</taxon>
        <taxon>Embryophyta</taxon>
        <taxon>Tracheophyta</taxon>
        <taxon>Spermatophyta</taxon>
        <taxon>Magnoliopsida</taxon>
        <taxon>Liliopsida</taxon>
        <taxon>Dioscoreales</taxon>
        <taxon>Dioscoreaceae</taxon>
        <taxon>Dioscorea</taxon>
    </lineage>
</organism>
<dbReference type="InterPro" id="IPR000535">
    <property type="entry name" value="MSP_dom"/>
</dbReference>
<dbReference type="GO" id="GO:0090158">
    <property type="term" value="P:endoplasmic reticulum membrane organization"/>
    <property type="evidence" value="ECO:0007669"/>
    <property type="project" value="TreeGrafter"/>
</dbReference>
<feature type="transmembrane region" description="Helical" evidence="3">
    <location>
        <begin position="238"/>
        <end position="259"/>
    </location>
</feature>
<dbReference type="PANTHER" id="PTHR10809:SF148">
    <property type="entry name" value="OS01G0936800 PROTEIN"/>
    <property type="match status" value="1"/>
</dbReference>
<name>A0AB40BQT6_DIOCR</name>
<keyword evidence="3" id="KW-0812">Transmembrane</keyword>
<feature type="coiled-coil region" evidence="2">
    <location>
        <begin position="183"/>
        <end position="231"/>
    </location>
</feature>
<evidence type="ECO:0000259" key="4">
    <source>
        <dbReference type="PROSITE" id="PS50202"/>
    </source>
</evidence>
<dbReference type="GO" id="GO:0061817">
    <property type="term" value="P:endoplasmic reticulum-plasma membrane tethering"/>
    <property type="evidence" value="ECO:0007669"/>
    <property type="project" value="TreeGrafter"/>
</dbReference>
<dbReference type="PANTHER" id="PTHR10809">
    <property type="entry name" value="VESICLE-ASSOCIATED MEMBRANE PROTEIN-ASSOCIATED PROTEIN"/>
    <property type="match status" value="1"/>
</dbReference>
<reference evidence="6" key="1">
    <citation type="submission" date="2025-08" db="UniProtKB">
        <authorList>
            <consortium name="RefSeq"/>
        </authorList>
    </citation>
    <scope>IDENTIFICATION</scope>
</reference>
<keyword evidence="5" id="KW-1185">Reference proteome</keyword>
<feature type="domain" description="MSP" evidence="4">
    <location>
        <begin position="5"/>
        <end position="125"/>
    </location>
</feature>
<dbReference type="AlphaFoldDB" id="A0AB40BQT6"/>
<protein>
    <submittedName>
        <fullName evidence="6">Vesicle-associated protein 1-2-like</fullName>
    </submittedName>
</protein>
<accession>A0AB40BQT6</accession>
<evidence type="ECO:0000313" key="6">
    <source>
        <dbReference type="RefSeq" id="XP_039129833.1"/>
    </source>
</evidence>
<evidence type="ECO:0000256" key="3">
    <source>
        <dbReference type="SAM" id="Phobius"/>
    </source>
</evidence>
<keyword evidence="3" id="KW-0472">Membrane</keyword>
<dbReference type="FunFam" id="2.60.40.10:FF:000813">
    <property type="entry name" value="Vesicle-associated protein 1-1"/>
    <property type="match status" value="1"/>
</dbReference>
<keyword evidence="2" id="KW-0175">Coiled coil</keyword>
<evidence type="ECO:0000313" key="5">
    <source>
        <dbReference type="Proteomes" id="UP001515500"/>
    </source>
</evidence>
<dbReference type="Pfam" id="PF00635">
    <property type="entry name" value="Motile_Sperm"/>
    <property type="match status" value="1"/>
</dbReference>
<dbReference type="InterPro" id="IPR013783">
    <property type="entry name" value="Ig-like_fold"/>
</dbReference>
<dbReference type="Proteomes" id="UP001515500">
    <property type="component" value="Chromosome 7"/>
</dbReference>
<dbReference type="Gene3D" id="2.60.40.10">
    <property type="entry name" value="Immunoglobulins"/>
    <property type="match status" value="1"/>
</dbReference>
<dbReference type="InterPro" id="IPR016763">
    <property type="entry name" value="VAP"/>
</dbReference>
<comment type="similarity">
    <text evidence="1">Belongs to the VAMP-associated protein (VAP) (TC 9.B.17) family.</text>
</comment>
<dbReference type="InterPro" id="IPR008962">
    <property type="entry name" value="PapD-like_sf"/>
</dbReference>
<dbReference type="GO" id="GO:0005886">
    <property type="term" value="C:plasma membrane"/>
    <property type="evidence" value="ECO:0007669"/>
    <property type="project" value="TreeGrafter"/>
</dbReference>
<dbReference type="SUPFAM" id="SSF49354">
    <property type="entry name" value="PapD-like"/>
    <property type="match status" value="1"/>
</dbReference>
<dbReference type="GeneID" id="120265949"/>
<dbReference type="RefSeq" id="XP_039129833.1">
    <property type="nucleotide sequence ID" value="XM_039273899.1"/>
</dbReference>
<dbReference type="PIRSF" id="PIRSF019693">
    <property type="entry name" value="VAMP-associated"/>
    <property type="match status" value="1"/>
</dbReference>
<evidence type="ECO:0000256" key="2">
    <source>
        <dbReference type="SAM" id="Coils"/>
    </source>
</evidence>
<evidence type="ECO:0000256" key="1">
    <source>
        <dbReference type="ARBA" id="ARBA00008932"/>
    </source>
</evidence>
<sequence length="261" mass="29401">MAPDLIEIEPRELKFTFELKKQSSCTIQLINNTNSYVAFKIKTTSPKRYCVRPNTGVILPKSTCDFTVTMQAQRVVPADMQLRDKFLVQTTIVPYGTTDEDLVPSLFSKESGRQIEESKLRVVLVSPPHSPILQPINGAVKQELTYAAPVFNETPVMKETPLVSDQELTQDENLHPSHDPKDVDDLKQKLSNLEVKLLEAEKTMSKLREEKNAAVQEKEKLQHDIALLTRKCVARVQVGFPFLFVVFIALVSLALGYGLHP</sequence>
<dbReference type="GO" id="GO:0005789">
    <property type="term" value="C:endoplasmic reticulum membrane"/>
    <property type="evidence" value="ECO:0007669"/>
    <property type="project" value="InterPro"/>
</dbReference>
<proteinExistence type="inferred from homology"/>
<dbReference type="PROSITE" id="PS50202">
    <property type="entry name" value="MSP"/>
    <property type="match status" value="1"/>
</dbReference>